<protein>
    <submittedName>
        <fullName evidence="1">Uncharacterized protein</fullName>
    </submittedName>
</protein>
<name>A0A7S3ENW7_9RHOD</name>
<accession>A0A7S3ENW7</accession>
<organism evidence="1">
    <name type="scientific">Rhodosorus marinus</name>
    <dbReference type="NCBI Taxonomy" id="101924"/>
    <lineage>
        <taxon>Eukaryota</taxon>
        <taxon>Rhodophyta</taxon>
        <taxon>Stylonematophyceae</taxon>
        <taxon>Stylonematales</taxon>
        <taxon>Stylonemataceae</taxon>
        <taxon>Rhodosorus</taxon>
    </lineage>
</organism>
<reference evidence="1" key="1">
    <citation type="submission" date="2021-01" db="EMBL/GenBank/DDBJ databases">
        <authorList>
            <person name="Corre E."/>
            <person name="Pelletier E."/>
            <person name="Niang G."/>
            <person name="Scheremetjew M."/>
            <person name="Finn R."/>
            <person name="Kale V."/>
            <person name="Holt S."/>
            <person name="Cochrane G."/>
            <person name="Meng A."/>
            <person name="Brown T."/>
            <person name="Cohen L."/>
        </authorList>
    </citation>
    <scope>NUCLEOTIDE SEQUENCE</scope>
    <source>
        <strain evidence="1">CCMP 769</strain>
    </source>
</reference>
<gene>
    <name evidence="1" type="ORF">RMAR00112_LOCUS34668</name>
</gene>
<sequence>MVGSLSVELSNGKVVKVSDLRGSRRVLIVGGNSEKVKEILKSGKAFQKRLEERNLVVVPVAFDKIADFKEISGGWTGQSVAEAVLTNEWKLWAEEESKRVRAPDIQNDVFMTIIRKDGRVGARSSKGLAWQRLLDDFEKLPKKDKYGTP</sequence>
<dbReference type="AlphaFoldDB" id="A0A7S3ENW7"/>
<evidence type="ECO:0000313" key="1">
    <source>
        <dbReference type="EMBL" id="CAE0066596.1"/>
    </source>
</evidence>
<dbReference type="EMBL" id="HBHW01044616">
    <property type="protein sequence ID" value="CAE0066596.1"/>
    <property type="molecule type" value="Transcribed_RNA"/>
</dbReference>
<proteinExistence type="predicted"/>